<evidence type="ECO:0000313" key="6">
    <source>
        <dbReference type="EMBL" id="QDS73718.1"/>
    </source>
</evidence>
<feature type="compositionally biased region" description="Polar residues" evidence="4">
    <location>
        <begin position="552"/>
        <end position="564"/>
    </location>
</feature>
<feature type="region of interest" description="Disordered" evidence="4">
    <location>
        <begin position="1059"/>
        <end position="1083"/>
    </location>
</feature>
<feature type="region of interest" description="Disordered" evidence="4">
    <location>
        <begin position="1154"/>
        <end position="1175"/>
    </location>
</feature>
<feature type="region of interest" description="Disordered" evidence="4">
    <location>
        <begin position="102"/>
        <end position="122"/>
    </location>
</feature>
<feature type="compositionally biased region" description="Low complexity" evidence="4">
    <location>
        <begin position="785"/>
        <end position="797"/>
    </location>
</feature>
<feature type="compositionally biased region" description="Polar residues" evidence="4">
    <location>
        <begin position="725"/>
        <end position="744"/>
    </location>
</feature>
<proteinExistence type="predicted"/>
<dbReference type="SUPFAM" id="SSF143575">
    <property type="entry name" value="GAS2 domain-like"/>
    <property type="match status" value="1"/>
</dbReference>
<dbReference type="Proteomes" id="UP000316270">
    <property type="component" value="Chromosome 10"/>
</dbReference>
<dbReference type="PROSITE" id="PS51460">
    <property type="entry name" value="GAR"/>
    <property type="match status" value="1"/>
</dbReference>
<reference evidence="6 7" key="1">
    <citation type="submission" date="2019-07" db="EMBL/GenBank/DDBJ databases">
        <title>Finished genome of Venturia effusa.</title>
        <authorList>
            <person name="Young C.A."/>
            <person name="Cox M.P."/>
            <person name="Ganley A.R.D."/>
            <person name="David W.J."/>
        </authorList>
    </citation>
    <scope>NUCLEOTIDE SEQUENCE [LARGE SCALE GENOMIC DNA]</scope>
    <source>
        <strain evidence="7">albino</strain>
    </source>
</reference>
<dbReference type="InterPro" id="IPR036534">
    <property type="entry name" value="GAR_dom_sf"/>
</dbReference>
<keyword evidence="2" id="KW-0963">Cytoplasm</keyword>
<gene>
    <name evidence="6" type="ORF">FKW77_003547</name>
</gene>
<dbReference type="EMBL" id="CP042194">
    <property type="protein sequence ID" value="QDS73718.1"/>
    <property type="molecule type" value="Genomic_DNA"/>
</dbReference>
<feature type="domain" description="GAR" evidence="5">
    <location>
        <begin position="932"/>
        <end position="1006"/>
    </location>
</feature>
<feature type="compositionally biased region" description="Low complexity" evidence="4">
    <location>
        <begin position="926"/>
        <end position="942"/>
    </location>
</feature>
<evidence type="ECO:0000256" key="4">
    <source>
        <dbReference type="SAM" id="MobiDB-lite"/>
    </source>
</evidence>
<sequence>MTALPATVYDSSLNNSEHPQLAPPGTPSRSSHKDFGHRRSPTKLLRSAKPVPDYDEFQALLDSDITTAAEKELASRVVRAAERLKGWCAEIEQWGWTGSFEARPGMHDASSQSDGNLEEQEYSGSIPLEQVDAYESRLDTIDDELTSLEVDELKEQVLGIHIGRSRPSSGYSSTSLATNITLYDDFQLFVTETLIHALPHHARLKHHLRVWTARLAVLVEVPSFLRETYQFFTILNRAYHPLQFPLSPFAEPTALKAVEKQLVTAQNDLRYKVGQLGKQLDRMLDILEESDDQLPEKWIDKFEADETEYTNWSYEADKKLFQIRMLETALANHHDMSAWVPPDSHPVALTSTTLEPIAPDCTLHGQARRDGEAADVHESFESMMGKSIPNHAGGDAGGAISATTSVTLPNEFLPHVLVEKTDASAEIPFQDHANDGGNGIAVKPMEVMSEETTSGDVLLGSDDPSEVYDLGVAKGHGDETSRETAILSPKSVEDALAHTRTFDQKPRSSLRLEADSDDPSLTDTSNANVETLFTEKGPVVTSHDFIEFPQGPETSATRQDSLSSDPAIPVRTDLSLESDTTADEAHRQQQTASFLDGPEEALRKLEGNARDPMEMSALAPMNFGNICEATMSPGAASSPTISHALPVDEADAQDDNDGTEDVVAVGWSSLNTGPKKSTNNHHFAPSFVRRASATSIESFSRDKVKTVTLSRRNSANLSRRGSASTLASVGESSSSLPLPPNGTSMEGLKVRNSFASPLSASTKMSDQDHELSRPTTPTFKENNHSVTSLLSSATSDASQERQVLEDSPSLRVRERVTGPKPPLNWAMRKRRGIDVDSVMDTARSISSPLSDVEASRSPTPGSPSSSSSVRSPKSPMMPFEEQLSSVLDALPASIRLKSSSSHNAPTITSKNRMTSASQPYQPRSRAATPTVSTLPTLTLAPAEESSSRRSGVNDPEIKTYNLISGKDKPIKLYIRRVGENGERIMVRVGGGWSDLGEWLRNYADHHGRRAASGSAFEVVQMTPPVHDPGVITPISTTTPASRRASMADSIGSSAIHGTTLLSSSSGSRTGAASPAFVEKNTPSNLQTPVLGNEEFPSNTPPTGGSVHQIENRKVSNPWDEGAAGLMGPAIAKKERPLSKEKSRWVDGVVEQAKRTVGKDGGKGTRRVFLKGKGVE</sequence>
<organism evidence="6 7">
    <name type="scientific">Venturia effusa</name>
    <dbReference type="NCBI Taxonomy" id="50376"/>
    <lineage>
        <taxon>Eukaryota</taxon>
        <taxon>Fungi</taxon>
        <taxon>Dikarya</taxon>
        <taxon>Ascomycota</taxon>
        <taxon>Pezizomycotina</taxon>
        <taxon>Dothideomycetes</taxon>
        <taxon>Pleosporomycetidae</taxon>
        <taxon>Venturiales</taxon>
        <taxon>Venturiaceae</taxon>
        <taxon>Venturia</taxon>
    </lineage>
</organism>
<accession>A0A517LDJ6</accession>
<feature type="region of interest" description="Disordered" evidence="4">
    <location>
        <begin position="1"/>
        <end position="49"/>
    </location>
</feature>
<dbReference type="Gene3D" id="3.30.920.20">
    <property type="entry name" value="Gas2-like domain"/>
    <property type="match status" value="1"/>
</dbReference>
<keyword evidence="3" id="KW-0206">Cytoskeleton</keyword>
<evidence type="ECO:0000256" key="2">
    <source>
        <dbReference type="ARBA" id="ARBA00022490"/>
    </source>
</evidence>
<dbReference type="GO" id="GO:0008017">
    <property type="term" value="F:microtubule binding"/>
    <property type="evidence" value="ECO:0007669"/>
    <property type="project" value="InterPro"/>
</dbReference>
<comment type="subcellular location">
    <subcellularLocation>
        <location evidence="1">Cytoplasm</location>
        <location evidence="1">Cytoskeleton</location>
    </subcellularLocation>
</comment>
<dbReference type="InterPro" id="IPR003108">
    <property type="entry name" value="GAR_dom"/>
</dbReference>
<evidence type="ECO:0000313" key="7">
    <source>
        <dbReference type="Proteomes" id="UP000316270"/>
    </source>
</evidence>
<feature type="region of interest" description="Disordered" evidence="4">
    <location>
        <begin position="502"/>
        <end position="527"/>
    </location>
</feature>
<feature type="compositionally biased region" description="Basic and acidic residues" evidence="4">
    <location>
        <begin position="502"/>
        <end position="514"/>
    </location>
</feature>
<name>A0A517LDJ6_9PEZI</name>
<feature type="compositionally biased region" description="Polar residues" evidence="4">
    <location>
        <begin position="753"/>
        <end position="764"/>
    </location>
</feature>
<keyword evidence="7" id="KW-1185">Reference proteome</keyword>
<feature type="region of interest" description="Disordered" evidence="4">
    <location>
        <begin position="711"/>
        <end position="828"/>
    </location>
</feature>
<feature type="region of interest" description="Disordered" evidence="4">
    <location>
        <begin position="544"/>
        <end position="600"/>
    </location>
</feature>
<feature type="compositionally biased region" description="Polar residues" evidence="4">
    <location>
        <begin position="896"/>
        <end position="921"/>
    </location>
</feature>
<feature type="compositionally biased region" description="Low complexity" evidence="4">
    <location>
        <begin position="711"/>
        <end position="724"/>
    </location>
</feature>
<feature type="compositionally biased region" description="Low complexity" evidence="4">
    <location>
        <begin position="855"/>
        <end position="877"/>
    </location>
</feature>
<feature type="region of interest" description="Disordered" evidence="4">
    <location>
        <begin position="896"/>
        <end position="953"/>
    </location>
</feature>
<evidence type="ECO:0000256" key="1">
    <source>
        <dbReference type="ARBA" id="ARBA00004245"/>
    </source>
</evidence>
<feature type="compositionally biased region" description="Low complexity" evidence="4">
    <location>
        <begin position="1059"/>
        <end position="1073"/>
    </location>
</feature>
<dbReference type="AlphaFoldDB" id="A0A517LDJ6"/>
<protein>
    <recommendedName>
        <fullName evidence="5">GAR domain-containing protein</fullName>
    </recommendedName>
</protein>
<evidence type="ECO:0000259" key="5">
    <source>
        <dbReference type="PROSITE" id="PS51460"/>
    </source>
</evidence>
<feature type="compositionally biased region" description="Polar residues" evidence="4">
    <location>
        <begin position="9"/>
        <end position="18"/>
    </location>
</feature>
<feature type="region of interest" description="Disordered" evidence="4">
    <location>
        <begin position="845"/>
        <end position="877"/>
    </location>
</feature>
<dbReference type="STRING" id="50376.A0A517LDJ6"/>
<dbReference type="OrthoDB" id="5409589at2759"/>
<evidence type="ECO:0000256" key="3">
    <source>
        <dbReference type="ARBA" id="ARBA00023212"/>
    </source>
</evidence>
<dbReference type="GO" id="GO:0005856">
    <property type="term" value="C:cytoskeleton"/>
    <property type="evidence" value="ECO:0007669"/>
    <property type="project" value="UniProtKB-SubCell"/>
</dbReference>
<dbReference type="Pfam" id="PF02187">
    <property type="entry name" value="GAS2"/>
    <property type="match status" value="1"/>
</dbReference>